<organism evidence="1 2">
    <name type="scientific">Sporobacter termitidis DSM 10068</name>
    <dbReference type="NCBI Taxonomy" id="1123282"/>
    <lineage>
        <taxon>Bacteria</taxon>
        <taxon>Bacillati</taxon>
        <taxon>Bacillota</taxon>
        <taxon>Clostridia</taxon>
        <taxon>Eubacteriales</taxon>
        <taxon>Oscillospiraceae</taxon>
        <taxon>Sporobacter</taxon>
    </lineage>
</organism>
<dbReference type="EMBL" id="FQXV01000025">
    <property type="protein sequence ID" value="SHI24609.1"/>
    <property type="molecule type" value="Genomic_DNA"/>
</dbReference>
<accession>A0A1M5ZKE2</accession>
<keyword evidence="2" id="KW-1185">Reference proteome</keyword>
<dbReference type="OrthoDB" id="1867599at2"/>
<keyword evidence="1" id="KW-0167">Capsid protein</keyword>
<keyword evidence="1" id="KW-0946">Virion</keyword>
<dbReference type="AlphaFoldDB" id="A0A1M5ZKE2"/>
<evidence type="ECO:0000313" key="2">
    <source>
        <dbReference type="Proteomes" id="UP000183995"/>
    </source>
</evidence>
<gene>
    <name evidence="1" type="ORF">SAMN02745823_03850</name>
</gene>
<dbReference type="Proteomes" id="UP000183995">
    <property type="component" value="Unassembled WGS sequence"/>
</dbReference>
<name>A0A1M5ZKE2_9FIRM</name>
<sequence length="379" mass="40246">MPNQWLDVKEIARPALVRLIENLVFPNLIYKDYSSQFVTGKGAKIQVKKPVVLNASEFDANTGTSAQAIDDSQSVEVTLDTIATVDVEVGALEGAVSFDDVNRIFIEPAAVALAQKINSDGLELYRDIPYIGGDAGTTPDDLTDFAAAGLVLDQNKVPVVPRNALWDPVANSKFKTIPAVVNAEKSGTTDALRRGSIGTIFNLDNYMSQAVKKHTAGTLAVGGGTNPKIYPNAAVTAGATQMVLAVSGGSSPTLTGTLVAGDILTVKGKTYTITEGATAATNTITAKVYPALPALATTDEVTLTASHMANLAFNPNAFAFVTRPLVAPQGVQSYVTSYNGVSLRVVRGYDMKYKKEMLSMDVLYGYKTMYPELACRYLG</sequence>
<evidence type="ECO:0000313" key="1">
    <source>
        <dbReference type="EMBL" id="SHI24609.1"/>
    </source>
</evidence>
<dbReference type="STRING" id="1123282.SAMN02745823_03850"/>
<reference evidence="1 2" key="1">
    <citation type="submission" date="2016-11" db="EMBL/GenBank/DDBJ databases">
        <authorList>
            <person name="Jaros S."/>
            <person name="Januszkiewicz K."/>
            <person name="Wedrychowicz H."/>
        </authorList>
    </citation>
    <scope>NUCLEOTIDE SEQUENCE [LARGE SCALE GENOMIC DNA]</scope>
    <source>
        <strain evidence="1 2">DSM 10068</strain>
    </source>
</reference>
<protein>
    <submittedName>
        <fullName evidence="1">p22 coat protein-gene protein 5</fullName>
    </submittedName>
</protein>
<proteinExistence type="predicted"/>
<dbReference type="RefSeq" id="WP_073083290.1">
    <property type="nucleotide sequence ID" value="NZ_FQXV01000025.1"/>
</dbReference>